<comment type="caution">
    <text evidence="1">The sequence shown here is derived from an EMBL/GenBank/DDBJ whole genome shotgun (WGS) entry which is preliminary data.</text>
</comment>
<dbReference type="InterPro" id="IPR008497">
    <property type="entry name" value="DUF779"/>
</dbReference>
<reference evidence="2" key="1">
    <citation type="journal article" date="2019" name="Int. J. Syst. Evol. Microbiol.">
        <title>The Global Catalogue of Microorganisms (GCM) 10K type strain sequencing project: providing services to taxonomists for standard genome sequencing and annotation.</title>
        <authorList>
            <consortium name="The Broad Institute Genomics Platform"/>
            <consortium name="The Broad Institute Genome Sequencing Center for Infectious Disease"/>
            <person name="Wu L."/>
            <person name="Ma J."/>
        </authorList>
    </citation>
    <scope>NUCLEOTIDE SEQUENCE [LARGE SCALE GENOMIC DNA]</scope>
    <source>
        <strain evidence="2">CGMCC 4.7204</strain>
    </source>
</reference>
<evidence type="ECO:0000313" key="2">
    <source>
        <dbReference type="Proteomes" id="UP001595767"/>
    </source>
</evidence>
<proteinExistence type="predicted"/>
<organism evidence="1 2">
    <name type="scientific">Nocardia rhizosphaerae</name>
    <dbReference type="NCBI Taxonomy" id="1691571"/>
    <lineage>
        <taxon>Bacteria</taxon>
        <taxon>Bacillati</taxon>
        <taxon>Actinomycetota</taxon>
        <taxon>Actinomycetes</taxon>
        <taxon>Mycobacteriales</taxon>
        <taxon>Nocardiaceae</taxon>
        <taxon>Nocardia</taxon>
    </lineage>
</organism>
<dbReference type="RefSeq" id="WP_378554295.1">
    <property type="nucleotide sequence ID" value="NZ_JBHSBA010000015.1"/>
</dbReference>
<dbReference type="Proteomes" id="UP001595767">
    <property type="component" value="Unassembled WGS sequence"/>
</dbReference>
<dbReference type="Pfam" id="PF05610">
    <property type="entry name" value="DUF779"/>
    <property type="match status" value="1"/>
</dbReference>
<name>A0ABV8LCC2_9NOCA</name>
<evidence type="ECO:0000313" key="1">
    <source>
        <dbReference type="EMBL" id="MFC4128522.1"/>
    </source>
</evidence>
<gene>
    <name evidence="1" type="ORF">ACFOW8_26700</name>
</gene>
<keyword evidence="2" id="KW-1185">Reference proteome</keyword>
<sequence>MQNRIQRVEITERAQTLLRRIIEDNGPVLFRQSAHDGDTEMTPVCLAVKEFPIEKADVLLGRLTWHTEFWISRTQFERCWKDTHLTVDAVRGQADPDSLEADHGMRFVVRARQLTAAENAALAAAPPLRTGADRTL</sequence>
<dbReference type="EMBL" id="JBHSBA010000015">
    <property type="protein sequence ID" value="MFC4128522.1"/>
    <property type="molecule type" value="Genomic_DNA"/>
</dbReference>
<protein>
    <submittedName>
        <fullName evidence="1">DUF779 domain-containing protein</fullName>
    </submittedName>
</protein>
<accession>A0ABV8LCC2</accession>